<keyword evidence="3" id="KW-1185">Reference proteome</keyword>
<evidence type="ECO:0000313" key="3">
    <source>
        <dbReference type="Proteomes" id="UP000509303"/>
    </source>
</evidence>
<dbReference type="RefSeq" id="WP_176165306.1">
    <property type="nucleotide sequence ID" value="NZ_CP054929.1"/>
</dbReference>
<feature type="region of interest" description="Disordered" evidence="1">
    <location>
        <begin position="312"/>
        <end position="332"/>
    </location>
</feature>
<organism evidence="2 3">
    <name type="scientific">Streptomyces buecherae</name>
    <dbReference type="NCBI Taxonomy" id="2763006"/>
    <lineage>
        <taxon>Bacteria</taxon>
        <taxon>Bacillati</taxon>
        <taxon>Actinomycetota</taxon>
        <taxon>Actinomycetes</taxon>
        <taxon>Kitasatosporales</taxon>
        <taxon>Streptomycetaceae</taxon>
        <taxon>Streptomyces</taxon>
    </lineage>
</organism>
<feature type="region of interest" description="Disordered" evidence="1">
    <location>
        <begin position="462"/>
        <end position="482"/>
    </location>
</feature>
<feature type="region of interest" description="Disordered" evidence="1">
    <location>
        <begin position="750"/>
        <end position="787"/>
    </location>
</feature>
<name>A0A7H8NGR2_9ACTN</name>
<accession>A0A7H8NGR2</accession>
<evidence type="ECO:0000313" key="2">
    <source>
        <dbReference type="EMBL" id="QKW53600.1"/>
    </source>
</evidence>
<gene>
    <name evidence="2" type="ORF">HUT08_33180</name>
</gene>
<dbReference type="AlphaFoldDB" id="A0A7H8NGR2"/>
<dbReference type="EMBL" id="CP054929">
    <property type="protein sequence ID" value="QKW53600.1"/>
    <property type="molecule type" value="Genomic_DNA"/>
</dbReference>
<reference evidence="2 3" key="1">
    <citation type="submission" date="2020-06" db="EMBL/GenBank/DDBJ databases">
        <title>Genome mining for natural products.</title>
        <authorList>
            <person name="Zhang B."/>
            <person name="Shi J."/>
            <person name="Ge H."/>
        </authorList>
    </citation>
    <scope>NUCLEOTIDE SEQUENCE [LARGE SCALE GENOMIC DNA]</scope>
    <source>
        <strain evidence="2 3">NA00687</strain>
    </source>
</reference>
<protein>
    <submittedName>
        <fullName evidence="2">Uncharacterized protein</fullName>
    </submittedName>
</protein>
<feature type="compositionally biased region" description="Polar residues" evidence="1">
    <location>
        <begin position="312"/>
        <end position="321"/>
    </location>
</feature>
<proteinExistence type="predicted"/>
<dbReference type="Proteomes" id="UP000509303">
    <property type="component" value="Chromosome"/>
</dbReference>
<sequence length="1005" mass="104335">MNPPAAASGPDAARRTGPLATDQHLLYYGAPQAVQAGDTNGAFTVRINTQAEHPQCTKVVLVLPLGTDAQALTTVEGDATITARVTEGTGWSVTRTSAGTYEVTPPRTDDPPFPVAVEFTGVKVSSLAGECSLTATEHTPGPQPAASLLLAKTPATFVFDSLTARPTSVANAEQAVLRWRGPQDGVYQLTGRTGPIAITDKNAQWKDEWWSYTTEALHQSTSFVLEATTVVERRSVVLAQCALVTVTNPDIRTGTLAATGTVTLLHTPATMAGPFPQGTPLVAVAATDGLLLARPTTTGPQRPTVYARVEQASHTTHSVTRQVADPESGAPPPCGFVLPVPAGTRVTVGTEGSQAVGGDLYWIPLGAGGLSTAPRNDAGPPADPGAALLSYTIDRPVPLATGERARITLIVDTPSPYAAADLDIACEKIVVEAPMGTGATDLTAGKVSGTGADPRTWRFKPDTTTGKVTCTAKPEKPSSPRFPARLSLEVTINDVQGEAQLTVTETTSATHAGEPTPRTPTVLGVRKGPPGLVFQDFAAHPPTIARGGSAQLRWTARGPIGNTAEITVGDLPPVPVNPDIGAHTVDTLRHTAACELTAHPEGAKDPLRQHATIVVADPDLTARDLTVGGTVTMLGTPRERRPRFGELPLSGTAASDGILVCHFEGVQPPPADAADAVTITATVTPARTQADSGTPYQARVLVRAGQPPLTGDFVLPVPQGAQVTIGASGNDWDKARLTWIAWGAGDLDLHTPHGRPLAPEPPPSSPPRPTGSGPATAARGPGDFYPDTATIAPGKDVVLSWTAPDPSYSELWLLYHDRDARMQRPVTGTTAATVRGLTDTTVFTLWPGPPDGDPTAPPLTATVVVATPDQQVHHLAVDLATALLATPEPLDYTFTQPLHKTAGTDGFLAGWIQDTSEAGCTVTATVTAQGTEVIRATATTAGLPGRADGPGEPLPVPDNFLVPVPAGALLTIEAATHPPREPDGHTGNRTSALVWIPLGTDLTHP</sequence>
<evidence type="ECO:0000256" key="1">
    <source>
        <dbReference type="SAM" id="MobiDB-lite"/>
    </source>
</evidence>
<feature type="compositionally biased region" description="Pro residues" evidence="1">
    <location>
        <begin position="758"/>
        <end position="769"/>
    </location>
</feature>